<dbReference type="Proteomes" id="UP001189122">
    <property type="component" value="Unassembled WGS sequence"/>
</dbReference>
<comment type="similarity">
    <text evidence="2">Belongs to the ATPase delta chain family.</text>
</comment>
<evidence type="ECO:0000256" key="7">
    <source>
        <dbReference type="ARBA" id="ARBA00023310"/>
    </source>
</evidence>
<name>A0A7I8J4E0_SPIIN</name>
<comment type="subcellular location">
    <subcellularLocation>
        <location evidence="1">Membrane</location>
    </subcellularLocation>
</comment>
<evidence type="ECO:0000313" key="8">
    <source>
        <dbReference type="EMBL" id="CAA2625751.1"/>
    </source>
</evidence>
<evidence type="ECO:0000256" key="4">
    <source>
        <dbReference type="ARBA" id="ARBA00022781"/>
    </source>
</evidence>
<dbReference type="NCBIfam" id="TIGR01145">
    <property type="entry name" value="ATP_synt_delta"/>
    <property type="match status" value="1"/>
</dbReference>
<dbReference type="Gene3D" id="1.10.520.20">
    <property type="entry name" value="N-terminal domain of the delta subunit of the F1F0-ATP synthase"/>
    <property type="match status" value="1"/>
</dbReference>
<keyword evidence="7" id="KW-0066">ATP synthesis</keyword>
<evidence type="ECO:0000256" key="3">
    <source>
        <dbReference type="ARBA" id="ARBA00022448"/>
    </source>
</evidence>
<keyword evidence="4" id="KW-0375">Hydrogen ion transport</keyword>
<dbReference type="GO" id="GO:0016020">
    <property type="term" value="C:membrane"/>
    <property type="evidence" value="ECO:0007669"/>
    <property type="project" value="UniProtKB-SubCell"/>
</dbReference>
<dbReference type="GO" id="GO:0046933">
    <property type="term" value="F:proton-transporting ATP synthase activity, rotational mechanism"/>
    <property type="evidence" value="ECO:0007669"/>
    <property type="project" value="InterPro"/>
</dbReference>
<reference evidence="8 9" key="1">
    <citation type="submission" date="2019-12" db="EMBL/GenBank/DDBJ databases">
        <authorList>
            <person name="Scholz U."/>
            <person name="Mascher M."/>
            <person name="Fiebig A."/>
        </authorList>
    </citation>
    <scope>NUCLEOTIDE SEQUENCE</scope>
</reference>
<dbReference type="PANTHER" id="PTHR11910">
    <property type="entry name" value="ATP SYNTHASE DELTA CHAIN"/>
    <property type="match status" value="1"/>
</dbReference>
<dbReference type="InterPro" id="IPR020781">
    <property type="entry name" value="ATPase_OSCP/d_CS"/>
</dbReference>
<dbReference type="HAMAP" id="MF_01416">
    <property type="entry name" value="ATP_synth_delta_bact"/>
    <property type="match status" value="1"/>
</dbReference>
<keyword evidence="3" id="KW-0813">Transport</keyword>
<dbReference type="InterPro" id="IPR026015">
    <property type="entry name" value="ATP_synth_OSCP/delta_N_sf"/>
</dbReference>
<evidence type="ECO:0000256" key="5">
    <source>
        <dbReference type="ARBA" id="ARBA00023065"/>
    </source>
</evidence>
<keyword evidence="5" id="KW-0406">Ion transport</keyword>
<evidence type="ECO:0000256" key="1">
    <source>
        <dbReference type="ARBA" id="ARBA00004370"/>
    </source>
</evidence>
<evidence type="ECO:0000313" key="9">
    <source>
        <dbReference type="Proteomes" id="UP001189122"/>
    </source>
</evidence>
<protein>
    <submittedName>
        <fullName evidence="8">Uncharacterized protein</fullName>
    </submittedName>
</protein>
<gene>
    <name evidence="8" type="ORF">SI7747_09011486</name>
</gene>
<keyword evidence="9" id="KW-1185">Reference proteome</keyword>
<dbReference type="Pfam" id="PF00213">
    <property type="entry name" value="OSCP"/>
    <property type="match status" value="1"/>
</dbReference>
<proteinExistence type="inferred from homology"/>
<keyword evidence="6" id="KW-0472">Membrane</keyword>
<sequence>MAAAAAAALQQSTAALKGRNPAVRGAAAPISTAVRSLPLRSSSSIAAIPGALRLSRTAVVGAVRRRRRSGGATMMDTAAGSYAAALTDVAKANGTLEATSADMDKLSTIFSDESVYKYFANPTVSVESKLELVGDIAKTSSLQPHTANFLSILVEMKRTELVKEIAKEFEKCYNRLTGTEVAVVTSVVPLESQHLAQIAKSIQRLTKAKNVRVKTTLDPSLVAGFTIRYGSSGSKFIDMSVKKQLAEIAKQLDFSDITLAS</sequence>
<dbReference type="EMBL" id="CACRZD030000009">
    <property type="protein sequence ID" value="CAA6665097.1"/>
    <property type="molecule type" value="Genomic_DNA"/>
</dbReference>
<evidence type="ECO:0000256" key="6">
    <source>
        <dbReference type="ARBA" id="ARBA00023136"/>
    </source>
</evidence>
<dbReference type="AlphaFoldDB" id="A0A7I8J4E0"/>
<accession>A0A7I8J4E0</accession>
<dbReference type="SUPFAM" id="SSF47928">
    <property type="entry name" value="N-terminal domain of the delta subunit of the F1F0-ATP synthase"/>
    <property type="match status" value="1"/>
</dbReference>
<evidence type="ECO:0000256" key="2">
    <source>
        <dbReference type="ARBA" id="ARBA00007046"/>
    </source>
</evidence>
<dbReference type="EMBL" id="LR743596">
    <property type="protein sequence ID" value="CAA2625751.1"/>
    <property type="molecule type" value="Genomic_DNA"/>
</dbReference>
<organism evidence="8">
    <name type="scientific">Spirodela intermedia</name>
    <name type="common">Intermediate duckweed</name>
    <dbReference type="NCBI Taxonomy" id="51605"/>
    <lineage>
        <taxon>Eukaryota</taxon>
        <taxon>Viridiplantae</taxon>
        <taxon>Streptophyta</taxon>
        <taxon>Embryophyta</taxon>
        <taxon>Tracheophyta</taxon>
        <taxon>Spermatophyta</taxon>
        <taxon>Magnoliopsida</taxon>
        <taxon>Liliopsida</taxon>
        <taxon>Araceae</taxon>
        <taxon>Lemnoideae</taxon>
        <taxon>Spirodela</taxon>
    </lineage>
</organism>
<dbReference type="InterPro" id="IPR000711">
    <property type="entry name" value="ATPase_OSCP/dsu"/>
</dbReference>
<dbReference type="PRINTS" id="PR00125">
    <property type="entry name" value="ATPASEDELTA"/>
</dbReference>
<dbReference type="PROSITE" id="PS00389">
    <property type="entry name" value="ATPASE_DELTA"/>
    <property type="match status" value="1"/>
</dbReference>